<keyword evidence="2" id="KW-1185">Reference proteome</keyword>
<accession>A0A2T4GK83</accession>
<dbReference type="OrthoDB" id="10475829at2759"/>
<protein>
    <submittedName>
        <fullName evidence="1">Uncharacterized protein</fullName>
    </submittedName>
</protein>
<evidence type="ECO:0000313" key="1">
    <source>
        <dbReference type="EMBL" id="PTD03860.1"/>
    </source>
</evidence>
<name>A0A2T4GK83_FUSCU</name>
<dbReference type="EMBL" id="PVEM01000012">
    <property type="protein sequence ID" value="PTD03860.1"/>
    <property type="molecule type" value="Genomic_DNA"/>
</dbReference>
<comment type="caution">
    <text evidence="1">The sequence shown here is derived from an EMBL/GenBank/DDBJ whole genome shotgun (WGS) entry which is preliminary data.</text>
</comment>
<proteinExistence type="predicted"/>
<evidence type="ECO:0000313" key="2">
    <source>
        <dbReference type="Proteomes" id="UP000241587"/>
    </source>
</evidence>
<reference evidence="1 2" key="1">
    <citation type="submission" date="2018-02" db="EMBL/GenBank/DDBJ databases">
        <title>Fusarium culmorum secondary metabolites in fungal-bacterial-plant interactions.</title>
        <authorList>
            <person name="Schmidt R."/>
        </authorList>
    </citation>
    <scope>NUCLEOTIDE SEQUENCE [LARGE SCALE GENOMIC DNA]</scope>
    <source>
        <strain evidence="1 2">PV</strain>
    </source>
</reference>
<sequence>MASNGRRDYGEPAPPWIPVSGVAGPDIVDPIIYRLSPEHSLNTELALTGGTRQVKYTHRLK</sequence>
<organism evidence="1 2">
    <name type="scientific">Fusarium culmorum</name>
    <dbReference type="NCBI Taxonomy" id="5516"/>
    <lineage>
        <taxon>Eukaryota</taxon>
        <taxon>Fungi</taxon>
        <taxon>Dikarya</taxon>
        <taxon>Ascomycota</taxon>
        <taxon>Pezizomycotina</taxon>
        <taxon>Sordariomycetes</taxon>
        <taxon>Hypocreomycetidae</taxon>
        <taxon>Hypocreales</taxon>
        <taxon>Nectriaceae</taxon>
        <taxon>Fusarium</taxon>
    </lineage>
</organism>
<dbReference type="AlphaFoldDB" id="A0A2T4GK83"/>
<dbReference type="Proteomes" id="UP000241587">
    <property type="component" value="Unassembled WGS sequence"/>
</dbReference>
<gene>
    <name evidence="1" type="ORF">FCULG_00000911</name>
</gene>